<name>A0A0E9WAY3_ANGAN</name>
<dbReference type="AlphaFoldDB" id="A0A0E9WAY3"/>
<protein>
    <submittedName>
        <fullName evidence="1">Uncharacterized protein</fullName>
    </submittedName>
</protein>
<reference evidence="1" key="1">
    <citation type="submission" date="2014-11" db="EMBL/GenBank/DDBJ databases">
        <authorList>
            <person name="Amaro Gonzalez C."/>
        </authorList>
    </citation>
    <scope>NUCLEOTIDE SEQUENCE</scope>
</reference>
<sequence>MSRSFQCWFPVWQEEQKLLACSLFSILIPPARPQLVQCSVLSSLNGSSSLPSLKWNELPTRIGTSVSLSICHGLKTLI</sequence>
<accession>A0A0E9WAY3</accession>
<reference evidence="1" key="2">
    <citation type="journal article" date="2015" name="Fish Shellfish Immunol.">
        <title>Early steps in the European eel (Anguilla anguilla)-Vibrio vulnificus interaction in the gills: Role of the RtxA13 toxin.</title>
        <authorList>
            <person name="Callol A."/>
            <person name="Pajuelo D."/>
            <person name="Ebbesson L."/>
            <person name="Teles M."/>
            <person name="MacKenzie S."/>
            <person name="Amaro C."/>
        </authorList>
    </citation>
    <scope>NUCLEOTIDE SEQUENCE</scope>
</reference>
<dbReference type="EMBL" id="GBXM01021924">
    <property type="protein sequence ID" value="JAH86653.1"/>
    <property type="molecule type" value="Transcribed_RNA"/>
</dbReference>
<proteinExistence type="predicted"/>
<evidence type="ECO:0000313" key="1">
    <source>
        <dbReference type="EMBL" id="JAH86653.1"/>
    </source>
</evidence>
<organism evidence="1">
    <name type="scientific">Anguilla anguilla</name>
    <name type="common">European freshwater eel</name>
    <name type="synonym">Muraena anguilla</name>
    <dbReference type="NCBI Taxonomy" id="7936"/>
    <lineage>
        <taxon>Eukaryota</taxon>
        <taxon>Metazoa</taxon>
        <taxon>Chordata</taxon>
        <taxon>Craniata</taxon>
        <taxon>Vertebrata</taxon>
        <taxon>Euteleostomi</taxon>
        <taxon>Actinopterygii</taxon>
        <taxon>Neopterygii</taxon>
        <taxon>Teleostei</taxon>
        <taxon>Anguilliformes</taxon>
        <taxon>Anguillidae</taxon>
        <taxon>Anguilla</taxon>
    </lineage>
</organism>